<evidence type="ECO:0000256" key="10">
    <source>
        <dbReference type="ARBA" id="ARBA00023128"/>
    </source>
</evidence>
<evidence type="ECO:0000313" key="15">
    <source>
        <dbReference type="EMBL" id="CAJ0930725.1"/>
    </source>
</evidence>
<comment type="subcellular location">
    <subcellularLocation>
        <location evidence="2">Mitochondrion outer membrane</location>
        <topology evidence="2">Single-pass type IV membrane protein</topology>
        <orientation evidence="2">Cytoplasmic side</orientation>
    </subcellularLocation>
</comment>
<evidence type="ECO:0000256" key="1">
    <source>
        <dbReference type="ARBA" id="ARBA00001974"/>
    </source>
</evidence>
<evidence type="ECO:0000256" key="8">
    <source>
        <dbReference type="ARBA" id="ARBA00022989"/>
    </source>
</evidence>
<dbReference type="Gene3D" id="3.50.50.60">
    <property type="entry name" value="FAD/NAD(P)-binding domain"/>
    <property type="match status" value="1"/>
</dbReference>
<comment type="catalytic activity">
    <reaction evidence="12">
        <text>a secondary aliphatic amine + O2 + H2O = a primary amine + an aldehyde + H2O2</text>
        <dbReference type="Rhea" id="RHEA:26414"/>
        <dbReference type="ChEBI" id="CHEBI:15377"/>
        <dbReference type="ChEBI" id="CHEBI:15379"/>
        <dbReference type="ChEBI" id="CHEBI:16240"/>
        <dbReference type="ChEBI" id="CHEBI:17478"/>
        <dbReference type="ChEBI" id="CHEBI:58855"/>
        <dbReference type="ChEBI" id="CHEBI:65296"/>
        <dbReference type="EC" id="1.4.3.4"/>
    </reaction>
</comment>
<keyword evidence="7 13" id="KW-0274">FAD</keyword>
<dbReference type="Gene3D" id="3.90.660.10">
    <property type="match status" value="1"/>
</dbReference>
<dbReference type="PRINTS" id="PR00757">
    <property type="entry name" value="AMINEOXDASEF"/>
</dbReference>
<gene>
    <name evidence="15" type="ORF">RIMI_LOCUS4436226</name>
</gene>
<feature type="domain" description="Amine oxidase" evidence="14">
    <location>
        <begin position="36"/>
        <end position="144"/>
    </location>
</feature>
<name>A0ABN9L1H8_9NEOB</name>
<dbReference type="Pfam" id="PF01593">
    <property type="entry name" value="Amino_oxidase"/>
    <property type="match status" value="1"/>
</dbReference>
<dbReference type="InterPro" id="IPR002937">
    <property type="entry name" value="Amino_oxidase"/>
</dbReference>
<evidence type="ECO:0000256" key="2">
    <source>
        <dbReference type="ARBA" id="ARBA00004362"/>
    </source>
</evidence>
<keyword evidence="16" id="KW-1185">Reference proteome</keyword>
<evidence type="ECO:0000256" key="7">
    <source>
        <dbReference type="ARBA" id="ARBA00022827"/>
    </source>
</evidence>
<comment type="cofactor">
    <cofactor evidence="1 13">
        <name>FAD</name>
        <dbReference type="ChEBI" id="CHEBI:57692"/>
    </cofactor>
</comment>
<reference evidence="15" key="1">
    <citation type="submission" date="2023-07" db="EMBL/GenBank/DDBJ databases">
        <authorList>
            <person name="Stuckert A."/>
        </authorList>
    </citation>
    <scope>NUCLEOTIDE SEQUENCE</scope>
</reference>
<evidence type="ECO:0000256" key="12">
    <source>
        <dbReference type="ARBA" id="ARBA00048448"/>
    </source>
</evidence>
<evidence type="ECO:0000256" key="5">
    <source>
        <dbReference type="ARBA" id="ARBA00022692"/>
    </source>
</evidence>
<proteinExistence type="inferred from homology"/>
<evidence type="ECO:0000256" key="9">
    <source>
        <dbReference type="ARBA" id="ARBA00023002"/>
    </source>
</evidence>
<dbReference type="InterPro" id="IPR001613">
    <property type="entry name" value="Flavin_amine_oxidase"/>
</dbReference>
<evidence type="ECO:0000256" key="3">
    <source>
        <dbReference type="ARBA" id="ARBA00005995"/>
    </source>
</evidence>
<protein>
    <recommendedName>
        <fullName evidence="13">Amine oxidase</fullName>
        <ecNumber evidence="13">1.4.3.-</ecNumber>
    </recommendedName>
</protein>
<evidence type="ECO:0000256" key="6">
    <source>
        <dbReference type="ARBA" id="ARBA00022787"/>
    </source>
</evidence>
<comment type="similarity">
    <text evidence="3 13">Belongs to the flavin monoamine oxidase family.</text>
</comment>
<sequence length="184" mass="21417">MQSFSVPEVKIKEVQLPYTMPYRTIIPEVDVERKFVGGSGQISEKIMARLQDRVKLERPVIRLDQSGEVVIVETLNHEVYQSKFVISAIPPVLTTKIHFNPELPPIRNQLIHRLPMGSVIKCMVYYKEAFWRKMAKGKIYFGKESIVICKSEQGGKLKWFSVMIWWFRNNIRQALKEPSAQPKI</sequence>
<keyword evidence="4 13" id="KW-0285">Flavoprotein</keyword>
<dbReference type="PANTHER" id="PTHR43563:SF11">
    <property type="entry name" value="AMINE OXIDASE [FLAVIN-CONTAINING] A"/>
    <property type="match status" value="1"/>
</dbReference>
<keyword evidence="5" id="KW-0812">Transmembrane</keyword>
<keyword evidence="8" id="KW-1133">Transmembrane helix</keyword>
<dbReference type="EMBL" id="CAUEEQ010007124">
    <property type="protein sequence ID" value="CAJ0930725.1"/>
    <property type="molecule type" value="Genomic_DNA"/>
</dbReference>
<comment type="caution">
    <text evidence="15">The sequence shown here is derived from an EMBL/GenBank/DDBJ whole genome shotgun (WGS) entry which is preliminary data.</text>
</comment>
<evidence type="ECO:0000313" key="16">
    <source>
        <dbReference type="Proteomes" id="UP001176940"/>
    </source>
</evidence>
<dbReference type="InterPro" id="IPR036188">
    <property type="entry name" value="FAD/NAD-bd_sf"/>
</dbReference>
<keyword evidence="6" id="KW-1000">Mitochondrion outer membrane</keyword>
<dbReference type="InterPro" id="IPR050703">
    <property type="entry name" value="Flavin_MAO"/>
</dbReference>
<keyword evidence="10" id="KW-0496">Mitochondrion</keyword>
<evidence type="ECO:0000256" key="11">
    <source>
        <dbReference type="ARBA" id="ARBA00023136"/>
    </source>
</evidence>
<keyword evidence="11" id="KW-0472">Membrane</keyword>
<dbReference type="Proteomes" id="UP001176940">
    <property type="component" value="Unassembled WGS sequence"/>
</dbReference>
<dbReference type="PANTHER" id="PTHR43563">
    <property type="entry name" value="AMINE OXIDASE"/>
    <property type="match status" value="1"/>
</dbReference>
<evidence type="ECO:0000256" key="4">
    <source>
        <dbReference type="ARBA" id="ARBA00022630"/>
    </source>
</evidence>
<accession>A0ABN9L1H8</accession>
<evidence type="ECO:0000256" key="13">
    <source>
        <dbReference type="RuleBase" id="RU362067"/>
    </source>
</evidence>
<organism evidence="15 16">
    <name type="scientific">Ranitomeya imitator</name>
    <name type="common">mimic poison frog</name>
    <dbReference type="NCBI Taxonomy" id="111125"/>
    <lineage>
        <taxon>Eukaryota</taxon>
        <taxon>Metazoa</taxon>
        <taxon>Chordata</taxon>
        <taxon>Craniata</taxon>
        <taxon>Vertebrata</taxon>
        <taxon>Euteleostomi</taxon>
        <taxon>Amphibia</taxon>
        <taxon>Batrachia</taxon>
        <taxon>Anura</taxon>
        <taxon>Neobatrachia</taxon>
        <taxon>Hyloidea</taxon>
        <taxon>Dendrobatidae</taxon>
        <taxon>Dendrobatinae</taxon>
        <taxon>Ranitomeya</taxon>
    </lineage>
</organism>
<dbReference type="SUPFAM" id="SSF51905">
    <property type="entry name" value="FAD/NAD(P)-binding domain"/>
    <property type="match status" value="1"/>
</dbReference>
<keyword evidence="9 13" id="KW-0560">Oxidoreductase</keyword>
<dbReference type="EC" id="1.4.3.-" evidence="13"/>
<evidence type="ECO:0000259" key="14">
    <source>
        <dbReference type="Pfam" id="PF01593"/>
    </source>
</evidence>